<dbReference type="GO" id="GO:0016592">
    <property type="term" value="C:mediator complex"/>
    <property type="evidence" value="ECO:0007669"/>
    <property type="project" value="InterPro"/>
</dbReference>
<keyword evidence="6 9" id="KW-0804">Transcription</keyword>
<dbReference type="EMBL" id="JADBJN010000001">
    <property type="protein sequence ID" value="KAG5684618.1"/>
    <property type="molecule type" value="Genomic_DNA"/>
</dbReference>
<comment type="function">
    <text evidence="9">Component of the Mediator complex, a coactivator involved in the regulated transcription of nearly all RNA polymerase II-dependent genes. Mediator functions as a bridge to convey information from gene-specific regulatory proteins to the basal RNA polymerase II transcription machinery. Mediator is recruited to promoters by direct interactions with regulatory proteins and serves as a scaffold for the assembly of a functional preinitiation complex with RNA polymerase II and the general transcription factors.</text>
</comment>
<evidence type="ECO:0000313" key="10">
    <source>
        <dbReference type="EMBL" id="KAG5684618.1"/>
    </source>
</evidence>
<gene>
    <name evidence="9" type="primary">MED10</name>
    <name evidence="10" type="ORF">PVAND_013841</name>
</gene>
<reference evidence="10" key="1">
    <citation type="submission" date="2021-03" db="EMBL/GenBank/DDBJ databases">
        <title>Chromosome level genome of the anhydrobiotic midge Polypedilum vanderplanki.</title>
        <authorList>
            <person name="Yoshida Y."/>
            <person name="Kikawada T."/>
            <person name="Gusev O."/>
        </authorList>
    </citation>
    <scope>NUCLEOTIDE SEQUENCE</scope>
    <source>
        <strain evidence="10">NIAS01</strain>
        <tissue evidence="10">Whole body or cell culture</tissue>
    </source>
</reference>
<keyword evidence="7 9" id="KW-0539">Nucleus</keyword>
<protein>
    <recommendedName>
        <fullName evidence="3 9">Mediator of RNA polymerase II transcription subunit 10</fullName>
    </recommendedName>
    <alternativeName>
        <fullName evidence="8 9">Mediator complex subunit 10</fullName>
    </alternativeName>
</protein>
<evidence type="ECO:0000256" key="3">
    <source>
        <dbReference type="ARBA" id="ARBA00019617"/>
    </source>
</evidence>
<proteinExistence type="inferred from homology"/>
<dbReference type="OrthoDB" id="337270at2759"/>
<keyword evidence="4 9" id="KW-0805">Transcription regulation</keyword>
<dbReference type="Pfam" id="PF09748">
    <property type="entry name" value="Med10"/>
    <property type="match status" value="1"/>
</dbReference>
<evidence type="ECO:0000256" key="6">
    <source>
        <dbReference type="ARBA" id="ARBA00023163"/>
    </source>
</evidence>
<dbReference type="GO" id="GO:0006357">
    <property type="term" value="P:regulation of transcription by RNA polymerase II"/>
    <property type="evidence" value="ECO:0007669"/>
    <property type="project" value="InterPro"/>
</dbReference>
<keyword evidence="11" id="KW-1185">Reference proteome</keyword>
<dbReference type="PANTHER" id="PTHR13345:SF13">
    <property type="entry name" value="MEDIATOR OF RNA POLYMERASE II TRANSCRIPTION SUBUNIT 10"/>
    <property type="match status" value="1"/>
</dbReference>
<evidence type="ECO:0000256" key="4">
    <source>
        <dbReference type="ARBA" id="ARBA00023015"/>
    </source>
</evidence>
<dbReference type="GO" id="GO:0003712">
    <property type="term" value="F:transcription coregulator activity"/>
    <property type="evidence" value="ECO:0007669"/>
    <property type="project" value="InterPro"/>
</dbReference>
<dbReference type="Proteomes" id="UP001107558">
    <property type="component" value="Chromosome 1"/>
</dbReference>
<dbReference type="AlphaFoldDB" id="A0A9J6CQL2"/>
<evidence type="ECO:0000256" key="2">
    <source>
        <dbReference type="ARBA" id="ARBA00005389"/>
    </source>
</evidence>
<evidence type="ECO:0000256" key="8">
    <source>
        <dbReference type="ARBA" id="ARBA00032004"/>
    </source>
</evidence>
<name>A0A9J6CQL2_POLVA</name>
<accession>A0A9J6CQL2</accession>
<dbReference type="InterPro" id="IPR019145">
    <property type="entry name" value="Mediator_Med10"/>
</dbReference>
<comment type="subunit">
    <text evidence="9">Component of the Mediator complex.</text>
</comment>
<evidence type="ECO:0000256" key="9">
    <source>
        <dbReference type="RuleBase" id="RU364146"/>
    </source>
</evidence>
<sequence length="138" mass="16144">MSENTLESMENQLELFIENIRQIGIIVSDFQPQGQAVLNQKIQTLISDLQKIDKYRGKIEGISIPLAVCTDYIDQGRNPQLYTKDCIEKALYKNEETKGKIDMYRKFKANLLVELQNNFPNEINTYRSLEKFYNTKQE</sequence>
<organism evidence="10 11">
    <name type="scientific">Polypedilum vanderplanki</name>
    <name type="common">Sleeping chironomid midge</name>
    <dbReference type="NCBI Taxonomy" id="319348"/>
    <lineage>
        <taxon>Eukaryota</taxon>
        <taxon>Metazoa</taxon>
        <taxon>Ecdysozoa</taxon>
        <taxon>Arthropoda</taxon>
        <taxon>Hexapoda</taxon>
        <taxon>Insecta</taxon>
        <taxon>Pterygota</taxon>
        <taxon>Neoptera</taxon>
        <taxon>Endopterygota</taxon>
        <taxon>Diptera</taxon>
        <taxon>Nematocera</taxon>
        <taxon>Chironomoidea</taxon>
        <taxon>Chironomidae</taxon>
        <taxon>Chironominae</taxon>
        <taxon>Polypedilum</taxon>
        <taxon>Polypedilum</taxon>
    </lineage>
</organism>
<comment type="subcellular location">
    <subcellularLocation>
        <location evidence="1 9">Nucleus</location>
    </subcellularLocation>
</comment>
<evidence type="ECO:0000256" key="7">
    <source>
        <dbReference type="ARBA" id="ARBA00023242"/>
    </source>
</evidence>
<evidence type="ECO:0000256" key="5">
    <source>
        <dbReference type="ARBA" id="ARBA00023159"/>
    </source>
</evidence>
<dbReference type="PANTHER" id="PTHR13345">
    <property type="entry name" value="MEDIATOR OF RNA POLYMERASE II TRANSCRIPTION SUBUNIT 10"/>
    <property type="match status" value="1"/>
</dbReference>
<comment type="caution">
    <text evidence="10">The sequence shown here is derived from an EMBL/GenBank/DDBJ whole genome shotgun (WGS) entry which is preliminary data.</text>
</comment>
<evidence type="ECO:0000313" key="11">
    <source>
        <dbReference type="Proteomes" id="UP001107558"/>
    </source>
</evidence>
<keyword evidence="5 9" id="KW-0010">Activator</keyword>
<evidence type="ECO:0000256" key="1">
    <source>
        <dbReference type="ARBA" id="ARBA00004123"/>
    </source>
</evidence>
<comment type="similarity">
    <text evidence="2 9">Belongs to the Mediator complex subunit 10 family.</text>
</comment>